<dbReference type="PANTHER" id="PTHR33973:SF4">
    <property type="entry name" value="OS07G0153300 PROTEIN"/>
    <property type="match status" value="1"/>
</dbReference>
<dbReference type="Proteomes" id="UP000077755">
    <property type="component" value="Chromosome 8"/>
</dbReference>
<keyword evidence="1" id="KW-0472">Membrane</keyword>
<dbReference type="EMBL" id="CP093350">
    <property type="protein sequence ID" value="WOH12046.1"/>
    <property type="molecule type" value="Genomic_DNA"/>
</dbReference>
<gene>
    <name evidence="2" type="ORF">DCAR_0831544</name>
</gene>
<proteinExistence type="predicted"/>
<evidence type="ECO:0000313" key="3">
    <source>
        <dbReference type="Proteomes" id="UP000077755"/>
    </source>
</evidence>
<name>A0AAF0XTC9_DAUCS</name>
<keyword evidence="3" id="KW-1185">Reference proteome</keyword>
<keyword evidence="1" id="KW-0812">Transmembrane</keyword>
<reference evidence="2" key="2">
    <citation type="submission" date="2022-03" db="EMBL/GenBank/DDBJ databases">
        <title>Draft title - Genomic analysis of global carrot germplasm unveils the trajectory of domestication and the origin of high carotenoid orange carrot.</title>
        <authorList>
            <person name="Iorizzo M."/>
            <person name="Ellison S."/>
            <person name="Senalik D."/>
            <person name="Macko-Podgorni A."/>
            <person name="Grzebelus D."/>
            <person name="Bostan H."/>
            <person name="Rolling W."/>
            <person name="Curaba J."/>
            <person name="Simon P."/>
        </authorList>
    </citation>
    <scope>NUCLEOTIDE SEQUENCE</scope>
    <source>
        <tissue evidence="2">Leaf</tissue>
    </source>
</reference>
<evidence type="ECO:0000313" key="2">
    <source>
        <dbReference type="EMBL" id="WOH12046.1"/>
    </source>
</evidence>
<dbReference type="PANTHER" id="PTHR33973">
    <property type="entry name" value="OS07G0153300 PROTEIN"/>
    <property type="match status" value="1"/>
</dbReference>
<dbReference type="InterPro" id="IPR010775">
    <property type="entry name" value="DUF1365"/>
</dbReference>
<dbReference type="KEGG" id="dcr:108198281"/>
<sequence>MLPFFVLCSVFYTFLTSFILSVVLLIRCTISLLFGFFRTRADDSISLYEGTVCHERRHPLSHSFKMSVRYALIDLDRSSYIPPNHLSAKEARSIAGTKGPVLLLTIPPSVGYQRSPVTLYYCYEPHKESSSDILKYCIAEVSNTPWGEQVRFVFNPYSDLAAKSLHVSPFMDMLGDWKMKTRSPGNNLSVTVSVKHPVLGNYFTASLTAQKVKSSSKVDYALFFWLMPQKAAIYTYWQSFKLLLNNVQFYEHPKYKKPLYIEESLKNAEGRGCCMAFPGTGDLQNSTPPNGCERWYSWKKVKWPWA</sequence>
<protein>
    <submittedName>
        <fullName evidence="2">Uncharacterized protein</fullName>
    </submittedName>
</protein>
<evidence type="ECO:0000256" key="1">
    <source>
        <dbReference type="SAM" id="Phobius"/>
    </source>
</evidence>
<reference evidence="2" key="1">
    <citation type="journal article" date="2016" name="Nat. Genet.">
        <title>A high-quality carrot genome assembly provides new insights into carotenoid accumulation and asterid genome evolution.</title>
        <authorList>
            <person name="Iorizzo M."/>
            <person name="Ellison S."/>
            <person name="Senalik D."/>
            <person name="Zeng P."/>
            <person name="Satapoomin P."/>
            <person name="Huang J."/>
            <person name="Bowman M."/>
            <person name="Iovene M."/>
            <person name="Sanseverino W."/>
            <person name="Cavagnaro P."/>
            <person name="Yildiz M."/>
            <person name="Macko-Podgorni A."/>
            <person name="Moranska E."/>
            <person name="Grzebelus E."/>
            <person name="Grzebelus D."/>
            <person name="Ashrafi H."/>
            <person name="Zheng Z."/>
            <person name="Cheng S."/>
            <person name="Spooner D."/>
            <person name="Van Deynze A."/>
            <person name="Simon P."/>
        </authorList>
    </citation>
    <scope>NUCLEOTIDE SEQUENCE</scope>
    <source>
        <tissue evidence="2">Leaf</tissue>
    </source>
</reference>
<keyword evidence="1" id="KW-1133">Transmembrane helix</keyword>
<dbReference type="AlphaFoldDB" id="A0AAF0XTC9"/>
<feature type="transmembrane region" description="Helical" evidence="1">
    <location>
        <begin position="12"/>
        <end position="37"/>
    </location>
</feature>
<organism evidence="2 3">
    <name type="scientific">Daucus carota subsp. sativus</name>
    <name type="common">Carrot</name>
    <dbReference type="NCBI Taxonomy" id="79200"/>
    <lineage>
        <taxon>Eukaryota</taxon>
        <taxon>Viridiplantae</taxon>
        <taxon>Streptophyta</taxon>
        <taxon>Embryophyta</taxon>
        <taxon>Tracheophyta</taxon>
        <taxon>Spermatophyta</taxon>
        <taxon>Magnoliopsida</taxon>
        <taxon>eudicotyledons</taxon>
        <taxon>Gunneridae</taxon>
        <taxon>Pentapetalae</taxon>
        <taxon>asterids</taxon>
        <taxon>campanulids</taxon>
        <taxon>Apiales</taxon>
        <taxon>Apiaceae</taxon>
        <taxon>Apioideae</taxon>
        <taxon>Scandiceae</taxon>
        <taxon>Daucinae</taxon>
        <taxon>Daucus</taxon>
        <taxon>Daucus sect. Daucus</taxon>
    </lineage>
</organism>
<accession>A0AAF0XTC9</accession>
<dbReference type="Pfam" id="PF07103">
    <property type="entry name" value="DUF1365"/>
    <property type="match status" value="1"/>
</dbReference>